<organism evidence="1 2">
    <name type="scientific">Actinobacillus delphinicola</name>
    <dbReference type="NCBI Taxonomy" id="51161"/>
    <lineage>
        <taxon>Bacteria</taxon>
        <taxon>Pseudomonadati</taxon>
        <taxon>Pseudomonadota</taxon>
        <taxon>Gammaproteobacteria</taxon>
        <taxon>Pasteurellales</taxon>
        <taxon>Pasteurellaceae</taxon>
        <taxon>Actinobacillus</taxon>
    </lineage>
</organism>
<dbReference type="OrthoDB" id="7064722at2"/>
<dbReference type="InterPro" id="IPR007215">
    <property type="entry name" value="Sulphur_relay_TusB/DsrH"/>
</dbReference>
<dbReference type="PANTHER" id="PTHR37526:SF1">
    <property type="entry name" value="PROTEIN TUSB"/>
    <property type="match status" value="1"/>
</dbReference>
<evidence type="ECO:0000313" key="1">
    <source>
        <dbReference type="EMBL" id="VEJ09314.1"/>
    </source>
</evidence>
<dbReference type="EMBL" id="LR134510">
    <property type="protein sequence ID" value="VEJ09314.1"/>
    <property type="molecule type" value="Genomic_DNA"/>
</dbReference>
<protein>
    <submittedName>
        <fullName evidence="1">Sulfur transfer complex subunit TusB</fullName>
    </submittedName>
</protein>
<proteinExistence type="predicted"/>
<dbReference type="GO" id="GO:0002143">
    <property type="term" value="P:tRNA wobble position uridine thiolation"/>
    <property type="evidence" value="ECO:0007669"/>
    <property type="project" value="InterPro"/>
</dbReference>
<dbReference type="PANTHER" id="PTHR37526">
    <property type="entry name" value="PROTEIN TUSB"/>
    <property type="match status" value="1"/>
</dbReference>
<sequence>MLYTFSQSQYDLAEMTKIWQNLTEQDVVLFWQNGVNFLVKNLTHFRPNLCQVCVLKNDVEARGFMPYFLKDKAIRIVTMDECVTLTEHYHPQLAF</sequence>
<dbReference type="Pfam" id="PF04077">
    <property type="entry name" value="DsrH"/>
    <property type="match status" value="1"/>
</dbReference>
<dbReference type="InterPro" id="IPR027396">
    <property type="entry name" value="DsrEFH-like"/>
</dbReference>
<name>A0A448TTH9_9PAST</name>
<dbReference type="RefSeq" id="WP_126599139.1">
    <property type="nucleotide sequence ID" value="NZ_LR134510.1"/>
</dbReference>
<dbReference type="Gene3D" id="3.40.1260.10">
    <property type="entry name" value="DsrEFH-like"/>
    <property type="match status" value="1"/>
</dbReference>
<reference evidence="1 2" key="1">
    <citation type="submission" date="2018-12" db="EMBL/GenBank/DDBJ databases">
        <authorList>
            <consortium name="Pathogen Informatics"/>
        </authorList>
    </citation>
    <scope>NUCLEOTIDE SEQUENCE [LARGE SCALE GENOMIC DNA]</scope>
    <source>
        <strain evidence="1 2">NCTC12871</strain>
    </source>
</reference>
<accession>A0A448TTH9</accession>
<keyword evidence="2" id="KW-1185">Reference proteome</keyword>
<evidence type="ECO:0000313" key="2">
    <source>
        <dbReference type="Proteomes" id="UP000279799"/>
    </source>
</evidence>
<dbReference type="GO" id="GO:1990228">
    <property type="term" value="C:sulfurtransferase complex"/>
    <property type="evidence" value="ECO:0007669"/>
    <property type="project" value="TreeGrafter"/>
</dbReference>
<dbReference type="SUPFAM" id="SSF75169">
    <property type="entry name" value="DsrEFH-like"/>
    <property type="match status" value="1"/>
</dbReference>
<gene>
    <name evidence="1" type="ORF">NCTC12871_00763</name>
</gene>
<dbReference type="AlphaFoldDB" id="A0A448TTH9"/>
<dbReference type="KEGG" id="adp:NCTC12871_00763"/>
<dbReference type="Proteomes" id="UP000279799">
    <property type="component" value="Chromosome"/>
</dbReference>